<evidence type="ECO:0000259" key="3">
    <source>
        <dbReference type="PROSITE" id="PS51910"/>
    </source>
</evidence>
<dbReference type="GO" id="GO:0008061">
    <property type="term" value="F:chitin binding"/>
    <property type="evidence" value="ECO:0007669"/>
    <property type="project" value="InterPro"/>
</dbReference>
<evidence type="ECO:0000256" key="1">
    <source>
        <dbReference type="SAM" id="MobiDB-lite"/>
    </source>
</evidence>
<proteinExistence type="predicted"/>
<gene>
    <name evidence="4" type="ORF">CAEBREN_24397</name>
</gene>
<dbReference type="InterPro" id="IPR011583">
    <property type="entry name" value="Chitinase_II/V-like_cat"/>
</dbReference>
<dbReference type="Pfam" id="PF00704">
    <property type="entry name" value="Glyco_hydro_18"/>
    <property type="match status" value="1"/>
</dbReference>
<feature type="compositionally biased region" description="Polar residues" evidence="1">
    <location>
        <begin position="80"/>
        <end position="89"/>
    </location>
</feature>
<dbReference type="GO" id="GO:0005975">
    <property type="term" value="P:carbohydrate metabolic process"/>
    <property type="evidence" value="ECO:0007669"/>
    <property type="project" value="InterPro"/>
</dbReference>
<feature type="transmembrane region" description="Helical" evidence="2">
    <location>
        <begin position="30"/>
        <end position="53"/>
    </location>
</feature>
<dbReference type="eggNOG" id="KOG2806">
    <property type="taxonomic scope" value="Eukaryota"/>
</dbReference>
<keyword evidence="2" id="KW-0472">Membrane</keyword>
<dbReference type="OrthoDB" id="73875at2759"/>
<dbReference type="PANTHER" id="PTHR46073:SF12">
    <property type="entry name" value="GH18 DOMAIN-CONTAINING PROTEIN"/>
    <property type="match status" value="1"/>
</dbReference>
<accession>G0NN44</accession>
<dbReference type="Proteomes" id="UP000008068">
    <property type="component" value="Unassembled WGS sequence"/>
</dbReference>
<dbReference type="PROSITE" id="PS51910">
    <property type="entry name" value="GH18_2"/>
    <property type="match status" value="1"/>
</dbReference>
<feature type="region of interest" description="Disordered" evidence="1">
    <location>
        <begin position="80"/>
        <end position="157"/>
    </location>
</feature>
<reference evidence="5" key="1">
    <citation type="submission" date="2011-07" db="EMBL/GenBank/DDBJ databases">
        <authorList>
            <consortium name="Caenorhabditis brenneri Sequencing and Analysis Consortium"/>
            <person name="Wilson R.K."/>
        </authorList>
    </citation>
    <scope>NUCLEOTIDE SEQUENCE [LARGE SCALE GENOMIC DNA]</scope>
    <source>
        <strain evidence="5">PB2801</strain>
    </source>
</reference>
<dbReference type="InParanoid" id="G0NN44"/>
<dbReference type="EMBL" id="GL379912">
    <property type="protein sequence ID" value="EGT34290.1"/>
    <property type="molecule type" value="Genomic_DNA"/>
</dbReference>
<protein>
    <recommendedName>
        <fullName evidence="3">GH18 domain-containing protein</fullName>
    </recommendedName>
</protein>
<dbReference type="SMART" id="SM00636">
    <property type="entry name" value="Glyco_18"/>
    <property type="match status" value="1"/>
</dbReference>
<dbReference type="PANTHER" id="PTHR46073">
    <property type="entry name" value="CHITINASE"/>
    <property type="match status" value="1"/>
</dbReference>
<dbReference type="HOGENOM" id="CLU_553456_0_0_1"/>
<dbReference type="InterPro" id="IPR001223">
    <property type="entry name" value="Glyco_hydro18_cat"/>
</dbReference>
<evidence type="ECO:0000313" key="4">
    <source>
        <dbReference type="EMBL" id="EGT34290.1"/>
    </source>
</evidence>
<name>G0NN44_CAEBE</name>
<dbReference type="CDD" id="cd00598">
    <property type="entry name" value="GH18_chitinase-like"/>
    <property type="match status" value="1"/>
</dbReference>
<dbReference type="SUPFAM" id="SSF51445">
    <property type="entry name" value="(Trans)glycosidases"/>
    <property type="match status" value="1"/>
</dbReference>
<keyword evidence="2" id="KW-1133">Transmembrane helix</keyword>
<sequence>MDVPKEPNDPLLDRPGNSTIQRRKCIRSNLLYCGIIVILLLLLSTVGLTFWHMHYLNKNRDQLVNSTEAALLEMTTSILPPTVSTTTEGSPDAGKPADSTNSSVFEKDPKFEQSNLTFTSKDGEKELSSDESMDHLRKDHKQRNNEEHVLEDVTSDDDNSTYLLDSKTKKPQNITDCERRVVCIYESDPRKDFTGPTDEQLSMLTHIIYYPLDIHLNGTISLKIDYDLQLFEKLLKKAKKHGVKMMISTVELNEGMERTMEHIIRNEERRQNLIDSLLNLIQLYKLDGVDVHWRWTYRWQQEVNLIAFCKRLREKLNELYLSSDRADPYIISVSTGVADSEDPGTKHVSKYVDFFNIETDSKNDFNSWYGDTAWPTLFSYEKRQVDKNLKYFSCLMNTPNKLNLVLQFYETDFHAFGTTEDTPYELRSSPLSIHNARKNLEEKVKYAMNKNIGGLAIRTIRNDHHENTLLEVVSKTRKCSRETYTNTVKYDCD</sequence>
<evidence type="ECO:0000256" key="2">
    <source>
        <dbReference type="SAM" id="Phobius"/>
    </source>
</evidence>
<dbReference type="InterPro" id="IPR017853">
    <property type="entry name" value="GH"/>
</dbReference>
<evidence type="ECO:0000313" key="5">
    <source>
        <dbReference type="Proteomes" id="UP000008068"/>
    </source>
</evidence>
<keyword evidence="2" id="KW-0812">Transmembrane</keyword>
<dbReference type="STRING" id="135651.G0NN44"/>
<dbReference type="Gene3D" id="3.20.20.80">
    <property type="entry name" value="Glycosidases"/>
    <property type="match status" value="1"/>
</dbReference>
<keyword evidence="5" id="KW-1185">Reference proteome</keyword>
<feature type="domain" description="GH18" evidence="3">
    <location>
        <begin position="179"/>
        <end position="493"/>
    </location>
</feature>
<dbReference type="AlphaFoldDB" id="G0NN44"/>
<organism evidence="5">
    <name type="scientific">Caenorhabditis brenneri</name>
    <name type="common">Nematode worm</name>
    <dbReference type="NCBI Taxonomy" id="135651"/>
    <lineage>
        <taxon>Eukaryota</taxon>
        <taxon>Metazoa</taxon>
        <taxon>Ecdysozoa</taxon>
        <taxon>Nematoda</taxon>
        <taxon>Chromadorea</taxon>
        <taxon>Rhabditida</taxon>
        <taxon>Rhabditina</taxon>
        <taxon>Rhabditomorpha</taxon>
        <taxon>Rhabditoidea</taxon>
        <taxon>Rhabditidae</taxon>
        <taxon>Peloderinae</taxon>
        <taxon>Caenorhabditis</taxon>
    </lineage>
</organism>
<feature type="compositionally biased region" description="Basic and acidic residues" evidence="1">
    <location>
        <begin position="121"/>
        <end position="151"/>
    </location>
</feature>